<name>A0A0D7AZ07_9AGAR</name>
<protein>
    <submittedName>
        <fullName evidence="2">NAD(P)-binding protein</fullName>
    </submittedName>
</protein>
<dbReference type="Proteomes" id="UP000054007">
    <property type="component" value="Unassembled WGS sequence"/>
</dbReference>
<dbReference type="Gene3D" id="3.90.25.10">
    <property type="entry name" value="UDP-galactose 4-epimerase, domain 1"/>
    <property type="match status" value="1"/>
</dbReference>
<sequence>MSSLNPLVLVVGATGYTGSVVVKYLLESGNYRVAILVREKSLNKPAVKELTDVGAELRVGDISESEEAIVGHLQGVDILISLVLAMVDQKPLFRAAKKVGTQPRGIMDMHDKKLGVRDFVKELGLPHTFIEVGWWFINLLPFPHATPETLLSPKKYVGDKQKKLIISTLHTIGLFITKVLTDPRTLNQTVVIHDGEMTLGEAYALAEKTTGEDFSDYTRVPDEVVLKNMESSNIAAKIYSQYQNSLYLRGDNVLSGALARGALDARALYPEIPNQNMEEEAKKYYENPQALEYDLSGLNL</sequence>
<dbReference type="InterPro" id="IPR036291">
    <property type="entry name" value="NAD(P)-bd_dom_sf"/>
</dbReference>
<gene>
    <name evidence="2" type="ORF">CYLTODRAFT_438508</name>
</gene>
<dbReference type="InterPro" id="IPR050608">
    <property type="entry name" value="NmrA-type/Isoflavone_red_sf"/>
</dbReference>
<dbReference type="AlphaFoldDB" id="A0A0D7AZ07"/>
<dbReference type="SUPFAM" id="SSF51735">
    <property type="entry name" value="NAD(P)-binding Rossmann-fold domains"/>
    <property type="match status" value="1"/>
</dbReference>
<dbReference type="OrthoDB" id="9974981at2759"/>
<evidence type="ECO:0000259" key="1">
    <source>
        <dbReference type="Pfam" id="PF05368"/>
    </source>
</evidence>
<organism evidence="2 3">
    <name type="scientific">Cylindrobasidium torrendii FP15055 ss-10</name>
    <dbReference type="NCBI Taxonomy" id="1314674"/>
    <lineage>
        <taxon>Eukaryota</taxon>
        <taxon>Fungi</taxon>
        <taxon>Dikarya</taxon>
        <taxon>Basidiomycota</taxon>
        <taxon>Agaricomycotina</taxon>
        <taxon>Agaricomycetes</taxon>
        <taxon>Agaricomycetidae</taxon>
        <taxon>Agaricales</taxon>
        <taxon>Marasmiineae</taxon>
        <taxon>Physalacriaceae</taxon>
        <taxon>Cylindrobasidium</taxon>
    </lineage>
</organism>
<dbReference type="Gene3D" id="3.40.50.720">
    <property type="entry name" value="NAD(P)-binding Rossmann-like Domain"/>
    <property type="match status" value="1"/>
</dbReference>
<dbReference type="Pfam" id="PF05368">
    <property type="entry name" value="NmrA"/>
    <property type="match status" value="1"/>
</dbReference>
<keyword evidence="3" id="KW-1185">Reference proteome</keyword>
<accession>A0A0D7AZ07</accession>
<evidence type="ECO:0000313" key="2">
    <source>
        <dbReference type="EMBL" id="KIY63603.1"/>
    </source>
</evidence>
<proteinExistence type="predicted"/>
<dbReference type="PANTHER" id="PTHR43349">
    <property type="entry name" value="PINORESINOL REDUCTASE-RELATED"/>
    <property type="match status" value="1"/>
</dbReference>
<feature type="domain" description="NmrA-like" evidence="1">
    <location>
        <begin position="7"/>
        <end position="243"/>
    </location>
</feature>
<evidence type="ECO:0000313" key="3">
    <source>
        <dbReference type="Proteomes" id="UP000054007"/>
    </source>
</evidence>
<reference evidence="2 3" key="1">
    <citation type="journal article" date="2015" name="Fungal Genet. Biol.">
        <title>Evolution of novel wood decay mechanisms in Agaricales revealed by the genome sequences of Fistulina hepatica and Cylindrobasidium torrendii.</title>
        <authorList>
            <person name="Floudas D."/>
            <person name="Held B.W."/>
            <person name="Riley R."/>
            <person name="Nagy L.G."/>
            <person name="Koehler G."/>
            <person name="Ransdell A.S."/>
            <person name="Younus H."/>
            <person name="Chow J."/>
            <person name="Chiniquy J."/>
            <person name="Lipzen A."/>
            <person name="Tritt A."/>
            <person name="Sun H."/>
            <person name="Haridas S."/>
            <person name="LaButti K."/>
            <person name="Ohm R.A."/>
            <person name="Kues U."/>
            <person name="Blanchette R.A."/>
            <person name="Grigoriev I.V."/>
            <person name="Minto R.E."/>
            <person name="Hibbett D.S."/>
        </authorList>
    </citation>
    <scope>NUCLEOTIDE SEQUENCE [LARGE SCALE GENOMIC DNA]</scope>
    <source>
        <strain evidence="2 3">FP15055 ss-10</strain>
    </source>
</reference>
<dbReference type="EMBL" id="KN880685">
    <property type="protein sequence ID" value="KIY63603.1"/>
    <property type="molecule type" value="Genomic_DNA"/>
</dbReference>
<dbReference type="STRING" id="1314674.A0A0D7AZ07"/>
<dbReference type="InterPro" id="IPR008030">
    <property type="entry name" value="NmrA-like"/>
</dbReference>
<dbReference type="PANTHER" id="PTHR43349:SF93">
    <property type="entry name" value="ISOFLAVONE REDUCTASE HOMOLOG P3-RELATED"/>
    <property type="match status" value="1"/>
</dbReference>